<dbReference type="HOGENOM" id="CLU_019175_1_0_9"/>
<keyword evidence="2" id="KW-0238">DNA-binding</keyword>
<keyword evidence="4" id="KW-1133">Transmembrane helix</keyword>
<evidence type="ECO:0000313" key="7">
    <source>
        <dbReference type="Proteomes" id="UP000006890"/>
    </source>
</evidence>
<feature type="transmembrane region" description="Helical" evidence="4">
    <location>
        <begin position="300"/>
        <end position="321"/>
    </location>
</feature>
<dbReference type="InterPro" id="IPR018060">
    <property type="entry name" value="HTH_AraC"/>
</dbReference>
<dbReference type="SMART" id="SM00342">
    <property type="entry name" value="HTH_ARAC"/>
    <property type="match status" value="1"/>
</dbReference>
<dbReference type="PROSITE" id="PS01124">
    <property type="entry name" value="HTH_ARAC_FAMILY_2"/>
    <property type="match status" value="1"/>
</dbReference>
<dbReference type="AlphaFoldDB" id="E4QAN0"/>
<dbReference type="Gene3D" id="1.10.10.60">
    <property type="entry name" value="Homeodomain-like"/>
    <property type="match status" value="2"/>
</dbReference>
<feature type="transmembrane region" description="Helical" evidence="4">
    <location>
        <begin position="6"/>
        <end position="31"/>
    </location>
</feature>
<dbReference type="OrthoDB" id="9779969at2"/>
<dbReference type="SUPFAM" id="SSF46689">
    <property type="entry name" value="Homeodomain-like"/>
    <property type="match status" value="1"/>
</dbReference>
<evidence type="ECO:0000256" key="4">
    <source>
        <dbReference type="SAM" id="Phobius"/>
    </source>
</evidence>
<keyword evidence="4" id="KW-0812">Transmembrane</keyword>
<dbReference type="InterPro" id="IPR020449">
    <property type="entry name" value="Tscrpt_reg_AraC-type_HTH"/>
</dbReference>
<proteinExistence type="predicted"/>
<keyword evidence="3" id="KW-0804">Transcription</keyword>
<dbReference type="GO" id="GO:0043565">
    <property type="term" value="F:sequence-specific DNA binding"/>
    <property type="evidence" value="ECO:0007669"/>
    <property type="project" value="InterPro"/>
</dbReference>
<keyword evidence="4" id="KW-0472">Membrane</keyword>
<evidence type="ECO:0000256" key="1">
    <source>
        <dbReference type="ARBA" id="ARBA00023015"/>
    </source>
</evidence>
<dbReference type="GO" id="GO:0003700">
    <property type="term" value="F:DNA-binding transcription factor activity"/>
    <property type="evidence" value="ECO:0007669"/>
    <property type="project" value="InterPro"/>
</dbReference>
<dbReference type="RefSeq" id="WP_013402165.1">
    <property type="nucleotide sequence ID" value="NC_014652.1"/>
</dbReference>
<name>E4QAN0_CALH1</name>
<keyword evidence="7" id="KW-1185">Reference proteome</keyword>
<accession>E4QAN0</accession>
<dbReference type="KEGG" id="chd:Calhy_0197"/>
<sequence>MFKKILWRFVFSYLVIFIIPLFIGIGAYFSVKEIMMSSLYRYNKTTLTQLEDKVENEVVKSVESLADWINLNPYYFIFLPEAKEALDSSDRLLNIRNLCREIYSQTYKNSYILDAFIYIPSENLIIGPSYTTTPYNYYTYINRPLDMSYEKWLKFLNGEYKMQYIPSFEIKADYKKLSTIMFANTLSRWIIDGKNANVFVIIDQSKIVNLMKEIISYPKGIMWILDRNNNQVLKVSAEKQNISLPKINFSIYNDFSIREFKLDGQKWIVYYTISPLYGWKYISMVPVDSFFEEIRKIRNLSLLLLGLMSVISSILIFFFSVQNYRPLSEIKSLLQSNNENKDLKSTKSEFDVIRDLVVHTLSKEEEMKRQITRFTPIIKNNLLYQLLVGGILPESIGDLELKTLSMEKQSGKFVVCLVEIDDCSGFIKGESDSEYALVTLVVTNVLDELLDTNNFKHWNVLFSRTKLSVIVEIKDSFEQSLPKLSSLFENMIEFLEKNFTIFVSVGISGEVLGIVNLKFAYEQAEKVLSLKFVKPNMKIFKFSELSQDITSEKEFLPKDIENRIINSVKEGKVEGIYEVFEDIRCHITAANSPHMAKMILIYLYGLYYQLLNSIPNTVGDDQKPEPEKVMRLIIDEKNPKKVLQALQEDYRILAESVIVNKQKMGNDLISNILEYIHQQYSSSEISLSTIADKFNITPQYLSAIFKEKTGQNISDYIQNLRMNRAKELLLTTDYSVSQIAKMIGYTEVSGFTKAFKKFEGVSPNKFRELNKPQ</sequence>
<dbReference type="PRINTS" id="PR00032">
    <property type="entry name" value="HTHARAC"/>
</dbReference>
<reference key="1">
    <citation type="submission" date="2010-09" db="EMBL/GenBank/DDBJ databases">
        <title>Complete sequence of Caldicellulosiruptor hydrothermalis 108.</title>
        <authorList>
            <consortium name="US DOE Joint Genome Institute"/>
            <person name="Lucas S."/>
            <person name="Copeland A."/>
            <person name="Lapidus A."/>
            <person name="Cheng J.-F."/>
            <person name="Bruce D."/>
            <person name="Goodwin L."/>
            <person name="Pitluck S."/>
            <person name="Davenport K."/>
            <person name="Detter J.C."/>
            <person name="Han C."/>
            <person name="Tapia R."/>
            <person name="Land M."/>
            <person name="Hauser L."/>
            <person name="Chang Y.-J."/>
            <person name="Jeffries C."/>
            <person name="Kyrpides N."/>
            <person name="Ivanova N."/>
            <person name="Mikhailova N."/>
            <person name="Blumer-Schuette S.E."/>
            <person name="Kelly R.M."/>
            <person name="Woyke T."/>
        </authorList>
    </citation>
    <scope>NUCLEOTIDE SEQUENCE</scope>
    <source>
        <strain>108</strain>
    </source>
</reference>
<dbReference type="Pfam" id="PF12833">
    <property type="entry name" value="HTH_18"/>
    <property type="match status" value="1"/>
</dbReference>
<evidence type="ECO:0000256" key="2">
    <source>
        <dbReference type="ARBA" id="ARBA00023125"/>
    </source>
</evidence>
<organism evidence="6 7">
    <name type="scientific">Caldicellulosiruptor hydrothermalis (strain DSM 18901 / VKM B-2411 / 108)</name>
    <dbReference type="NCBI Taxonomy" id="632292"/>
    <lineage>
        <taxon>Bacteria</taxon>
        <taxon>Bacillati</taxon>
        <taxon>Bacillota</taxon>
        <taxon>Bacillota incertae sedis</taxon>
        <taxon>Caldicellulosiruptorales</taxon>
        <taxon>Caldicellulosiruptoraceae</taxon>
        <taxon>Caldicellulosiruptor</taxon>
    </lineage>
</organism>
<gene>
    <name evidence="6" type="ordered locus">Calhy_0197</name>
</gene>
<keyword evidence="1" id="KW-0805">Transcription regulation</keyword>
<feature type="domain" description="HTH araC/xylS-type" evidence="5">
    <location>
        <begin position="670"/>
        <end position="769"/>
    </location>
</feature>
<dbReference type="PANTHER" id="PTHR43280:SF28">
    <property type="entry name" value="HTH-TYPE TRANSCRIPTIONAL ACTIVATOR RHAS"/>
    <property type="match status" value="1"/>
</dbReference>
<dbReference type="STRING" id="632292.Calhy_0197"/>
<evidence type="ECO:0000256" key="3">
    <source>
        <dbReference type="ARBA" id="ARBA00023163"/>
    </source>
</evidence>
<dbReference type="Proteomes" id="UP000006890">
    <property type="component" value="Chromosome"/>
</dbReference>
<dbReference type="InterPro" id="IPR009057">
    <property type="entry name" value="Homeodomain-like_sf"/>
</dbReference>
<dbReference type="EMBL" id="CP002219">
    <property type="protein sequence ID" value="ADQ05955.1"/>
    <property type="molecule type" value="Genomic_DNA"/>
</dbReference>
<dbReference type="Gene3D" id="3.30.450.20">
    <property type="entry name" value="PAS domain"/>
    <property type="match status" value="1"/>
</dbReference>
<evidence type="ECO:0000259" key="5">
    <source>
        <dbReference type="PROSITE" id="PS01124"/>
    </source>
</evidence>
<evidence type="ECO:0000313" key="6">
    <source>
        <dbReference type="EMBL" id="ADQ05955.1"/>
    </source>
</evidence>
<dbReference type="eggNOG" id="COG2207">
    <property type="taxonomic scope" value="Bacteria"/>
</dbReference>
<dbReference type="PANTHER" id="PTHR43280">
    <property type="entry name" value="ARAC-FAMILY TRANSCRIPTIONAL REGULATOR"/>
    <property type="match status" value="1"/>
</dbReference>
<reference evidence="6 7" key="2">
    <citation type="journal article" date="2011" name="J. Bacteriol.">
        <title>Complete genome sequences for the anaerobic, extremely thermophilic plant biomass-degrading bacteria Caldicellulosiruptor hydrothermalis, Caldicellulosiruptor kristjanssonii, Caldicellulosiruptor kronotskyensis, Caldicellulosiruptor owensenis, and Caldicellulosiruptor lactoaceticus.</title>
        <authorList>
            <person name="Blumer-Schuette S.E."/>
            <person name="Ozdemir I."/>
            <person name="Mistry D."/>
            <person name="Lucas S."/>
            <person name="Lapidus A."/>
            <person name="Cheng J.F."/>
            <person name="Goodwin L.A."/>
            <person name="Pitluck S."/>
            <person name="Land M.L."/>
            <person name="Hauser L.J."/>
            <person name="Woyke T."/>
            <person name="Mikhailova N."/>
            <person name="Pati A."/>
            <person name="Kyrpides N.C."/>
            <person name="Ivanova N."/>
            <person name="Detter J.C."/>
            <person name="Walston-Davenport K."/>
            <person name="Han S."/>
            <person name="Adams M.W."/>
            <person name="Kelly R.M."/>
        </authorList>
    </citation>
    <scope>NUCLEOTIDE SEQUENCE [LARGE SCALE GENOMIC DNA]</scope>
    <source>
        <strain evidence="7">DSM 18901 / VKM B-2411 / 108</strain>
    </source>
</reference>
<protein>
    <submittedName>
        <fullName evidence="6">Transcriptional regulator, AraC family</fullName>
    </submittedName>
</protein>